<accession>A0A834I4T6</accession>
<dbReference type="PROSITE" id="PS51192">
    <property type="entry name" value="HELICASE_ATP_BIND_1"/>
    <property type="match status" value="1"/>
</dbReference>
<dbReference type="Gene3D" id="3.40.50.300">
    <property type="entry name" value="P-loop containing nucleotide triphosphate hydrolases"/>
    <property type="match status" value="1"/>
</dbReference>
<keyword evidence="1" id="KW-0378">Hydrolase</keyword>
<dbReference type="GO" id="GO:0003676">
    <property type="term" value="F:nucleic acid binding"/>
    <property type="evidence" value="ECO:0007669"/>
    <property type="project" value="InterPro"/>
</dbReference>
<sequence length="205" mass="23382">MKNNIVMDRIMTKDDIVKPIPKPLLTFEQAFYNYPEILVELKKAKFEKPTHLQRQAWPILLSGEDMICIAQAGSGKTLAFLLPAFIHIDGQTITKEERRGPTILIVAPTRELVIQINKEVIKYQYRGITSCCVYGGVDRKKEVAALQEGVDIVIATPGRMNDLMNSGELYIENITYLILDEADRMLDMGFEPQIRRVLYGIRPTR</sequence>
<reference evidence="4" key="1">
    <citation type="submission" date="2020-08" db="EMBL/GenBank/DDBJ databases">
        <title>Genome sequencing and assembly of the red palm weevil Rhynchophorus ferrugineus.</title>
        <authorList>
            <person name="Dias G.B."/>
            <person name="Bergman C.M."/>
            <person name="Manee M."/>
        </authorList>
    </citation>
    <scope>NUCLEOTIDE SEQUENCE</scope>
    <source>
        <strain evidence="4">AA-2017</strain>
        <tissue evidence="4">Whole larva</tissue>
    </source>
</reference>
<protein>
    <recommendedName>
        <fullName evidence="3">Helicase ATP-binding domain-containing protein</fullName>
    </recommendedName>
</protein>
<dbReference type="SMART" id="SM00487">
    <property type="entry name" value="DEXDc"/>
    <property type="match status" value="1"/>
</dbReference>
<feature type="domain" description="Helicase ATP-binding" evidence="3">
    <location>
        <begin position="57"/>
        <end position="205"/>
    </location>
</feature>
<keyword evidence="2" id="KW-0067">ATP-binding</keyword>
<dbReference type="GO" id="GO:0004386">
    <property type="term" value="F:helicase activity"/>
    <property type="evidence" value="ECO:0007669"/>
    <property type="project" value="UniProtKB-KW"/>
</dbReference>
<evidence type="ECO:0000259" key="3">
    <source>
        <dbReference type="PROSITE" id="PS51192"/>
    </source>
</evidence>
<dbReference type="AlphaFoldDB" id="A0A834I4T6"/>
<evidence type="ECO:0000256" key="2">
    <source>
        <dbReference type="ARBA" id="ARBA00022806"/>
    </source>
</evidence>
<keyword evidence="2" id="KW-0347">Helicase</keyword>
<dbReference type="Proteomes" id="UP000625711">
    <property type="component" value="Unassembled WGS sequence"/>
</dbReference>
<proteinExistence type="predicted"/>
<dbReference type="InterPro" id="IPR014001">
    <property type="entry name" value="Helicase_ATP-bd"/>
</dbReference>
<dbReference type="GO" id="GO:0005524">
    <property type="term" value="F:ATP binding"/>
    <property type="evidence" value="ECO:0007669"/>
    <property type="project" value="InterPro"/>
</dbReference>
<dbReference type="InterPro" id="IPR000629">
    <property type="entry name" value="RNA-helicase_DEAD-box_CS"/>
</dbReference>
<dbReference type="GO" id="GO:0016787">
    <property type="term" value="F:hydrolase activity"/>
    <property type="evidence" value="ECO:0007669"/>
    <property type="project" value="UniProtKB-KW"/>
</dbReference>
<dbReference type="GO" id="GO:0010468">
    <property type="term" value="P:regulation of gene expression"/>
    <property type="evidence" value="ECO:0007669"/>
    <property type="project" value="UniProtKB-ARBA"/>
</dbReference>
<keyword evidence="2" id="KW-0547">Nucleotide-binding</keyword>
<dbReference type="EMBL" id="JAACXV010013737">
    <property type="protein sequence ID" value="KAF7272602.1"/>
    <property type="molecule type" value="Genomic_DNA"/>
</dbReference>
<evidence type="ECO:0000313" key="4">
    <source>
        <dbReference type="EMBL" id="KAF7272602.1"/>
    </source>
</evidence>
<organism evidence="4 5">
    <name type="scientific">Rhynchophorus ferrugineus</name>
    <name type="common">Red palm weevil</name>
    <name type="synonym">Curculio ferrugineus</name>
    <dbReference type="NCBI Taxonomy" id="354439"/>
    <lineage>
        <taxon>Eukaryota</taxon>
        <taxon>Metazoa</taxon>
        <taxon>Ecdysozoa</taxon>
        <taxon>Arthropoda</taxon>
        <taxon>Hexapoda</taxon>
        <taxon>Insecta</taxon>
        <taxon>Pterygota</taxon>
        <taxon>Neoptera</taxon>
        <taxon>Endopterygota</taxon>
        <taxon>Coleoptera</taxon>
        <taxon>Polyphaga</taxon>
        <taxon>Cucujiformia</taxon>
        <taxon>Curculionidae</taxon>
        <taxon>Dryophthorinae</taxon>
        <taxon>Rhynchophorus</taxon>
    </lineage>
</organism>
<name>A0A834I4T6_RHYFE</name>
<gene>
    <name evidence="4" type="ORF">GWI33_014638</name>
</gene>
<evidence type="ECO:0000256" key="1">
    <source>
        <dbReference type="ARBA" id="ARBA00022801"/>
    </source>
</evidence>
<evidence type="ECO:0000313" key="5">
    <source>
        <dbReference type="Proteomes" id="UP000625711"/>
    </source>
</evidence>
<keyword evidence="5" id="KW-1185">Reference proteome</keyword>
<dbReference type="InterPro" id="IPR027417">
    <property type="entry name" value="P-loop_NTPase"/>
</dbReference>
<comment type="caution">
    <text evidence="4">The sequence shown here is derived from an EMBL/GenBank/DDBJ whole genome shotgun (WGS) entry which is preliminary data.</text>
</comment>
<dbReference type="Pfam" id="PF00270">
    <property type="entry name" value="DEAD"/>
    <property type="match status" value="1"/>
</dbReference>
<dbReference type="OrthoDB" id="196131at2759"/>
<dbReference type="PROSITE" id="PS00039">
    <property type="entry name" value="DEAD_ATP_HELICASE"/>
    <property type="match status" value="1"/>
</dbReference>
<dbReference type="InterPro" id="IPR011545">
    <property type="entry name" value="DEAD/DEAH_box_helicase_dom"/>
</dbReference>
<dbReference type="SUPFAM" id="SSF52540">
    <property type="entry name" value="P-loop containing nucleoside triphosphate hydrolases"/>
    <property type="match status" value="1"/>
</dbReference>
<dbReference type="PANTHER" id="PTHR47958">
    <property type="entry name" value="ATP-DEPENDENT RNA HELICASE DBP3"/>
    <property type="match status" value="1"/>
</dbReference>